<feature type="signal peptide" evidence="1">
    <location>
        <begin position="1"/>
        <end position="15"/>
    </location>
</feature>
<dbReference type="Pfam" id="PF00501">
    <property type="entry name" value="AMP-binding"/>
    <property type="match status" value="1"/>
</dbReference>
<evidence type="ECO:0000256" key="1">
    <source>
        <dbReference type="SAM" id="SignalP"/>
    </source>
</evidence>
<dbReference type="CDD" id="cd05911">
    <property type="entry name" value="Firefly_Luc_like"/>
    <property type="match status" value="1"/>
</dbReference>
<evidence type="ECO:0000313" key="5">
    <source>
        <dbReference type="Proteomes" id="UP001629113"/>
    </source>
</evidence>
<proteinExistence type="predicted"/>
<dbReference type="InterPro" id="IPR042099">
    <property type="entry name" value="ANL_N_sf"/>
</dbReference>
<organism evidence="4 5">
    <name type="scientific">Phlyctema vagabunda</name>
    <dbReference type="NCBI Taxonomy" id="108571"/>
    <lineage>
        <taxon>Eukaryota</taxon>
        <taxon>Fungi</taxon>
        <taxon>Dikarya</taxon>
        <taxon>Ascomycota</taxon>
        <taxon>Pezizomycotina</taxon>
        <taxon>Leotiomycetes</taxon>
        <taxon>Helotiales</taxon>
        <taxon>Dermateaceae</taxon>
        <taxon>Phlyctema</taxon>
    </lineage>
</organism>
<dbReference type="Gene3D" id="3.40.50.12780">
    <property type="entry name" value="N-terminal domain of ligase-like"/>
    <property type="match status" value="1"/>
</dbReference>
<sequence>MYSMVVLGILGAGMAFTGTNPSYTEFEFVHHLKMSKASFIITEPEMLPQALGAASACGISTSNIRIFDVLKQAVPDGFQSWEELFTHGEEDWVRFDDEKTSRNTTAGRLFSSGTTGLPKAAVISHYNLIAQHTIVHEAIQKPYAIRRLLTLPMFHAACIPVAHTTALRMGDASYVMRRFELESFLGNIEKYSISELTIVPPIAVAIIMSPLTPKYSLRSVRYANCGAAPLSKETQARFQSLLSKGAPFTQVWGMTETCCIGFMFHFNEHDDTGSVGRMLPNLDAKIIDDDGNDITAYDTRGELCVRGPTVIPQYFENPAANESSFDADGFLKTGDIVYCTAASKKWYIVDRKKELIKVRGFQVAPPEIEGVLLSHPLIIDAAVIGVRKNKAEDVMSGENGEEFPRAYVVKRPDPESRELDEQSVRMWCAHKLARYKDLTGGVVFVDQIPKNASGKILKRVLRDRAVAELRLESSLSGKARL</sequence>
<name>A0ABR4P3J4_9HELO</name>
<dbReference type="Pfam" id="PF13193">
    <property type="entry name" value="AMP-binding_C"/>
    <property type="match status" value="1"/>
</dbReference>
<reference evidence="4 5" key="1">
    <citation type="submission" date="2024-06" db="EMBL/GenBank/DDBJ databases">
        <title>Complete genome of Phlyctema vagabunda strain 19-DSS-EL-015.</title>
        <authorList>
            <person name="Fiorenzani C."/>
        </authorList>
    </citation>
    <scope>NUCLEOTIDE SEQUENCE [LARGE SCALE GENOMIC DNA]</scope>
    <source>
        <strain evidence="4 5">19-DSS-EL-015</strain>
    </source>
</reference>
<dbReference type="InterPro" id="IPR025110">
    <property type="entry name" value="AMP-bd_C"/>
</dbReference>
<accession>A0ABR4P3J4</accession>
<dbReference type="Proteomes" id="UP001629113">
    <property type="component" value="Unassembled WGS sequence"/>
</dbReference>
<protein>
    <submittedName>
        <fullName evidence="4">4-coumarate-CoA ligase 2</fullName>
    </submittedName>
</protein>
<dbReference type="PANTHER" id="PTHR24096">
    <property type="entry name" value="LONG-CHAIN-FATTY-ACID--COA LIGASE"/>
    <property type="match status" value="1"/>
</dbReference>
<dbReference type="Gene3D" id="3.30.300.30">
    <property type="match status" value="1"/>
</dbReference>
<dbReference type="SUPFAM" id="SSF56801">
    <property type="entry name" value="Acetyl-CoA synthetase-like"/>
    <property type="match status" value="1"/>
</dbReference>
<dbReference type="GO" id="GO:0016874">
    <property type="term" value="F:ligase activity"/>
    <property type="evidence" value="ECO:0007669"/>
    <property type="project" value="UniProtKB-KW"/>
</dbReference>
<evidence type="ECO:0000259" key="3">
    <source>
        <dbReference type="Pfam" id="PF13193"/>
    </source>
</evidence>
<feature type="chain" id="PRO_5046815247" evidence="1">
    <location>
        <begin position="16"/>
        <end position="481"/>
    </location>
</feature>
<keyword evidence="1" id="KW-0732">Signal</keyword>
<feature type="domain" description="AMP-dependent synthetase/ligase" evidence="2">
    <location>
        <begin position="4"/>
        <end position="315"/>
    </location>
</feature>
<dbReference type="InterPro" id="IPR000873">
    <property type="entry name" value="AMP-dep_synth/lig_dom"/>
</dbReference>
<dbReference type="InterPro" id="IPR045851">
    <property type="entry name" value="AMP-bd_C_sf"/>
</dbReference>
<feature type="domain" description="AMP-binding enzyme C-terminal" evidence="3">
    <location>
        <begin position="367"/>
        <end position="455"/>
    </location>
</feature>
<evidence type="ECO:0000259" key="2">
    <source>
        <dbReference type="Pfam" id="PF00501"/>
    </source>
</evidence>
<evidence type="ECO:0000313" key="4">
    <source>
        <dbReference type="EMBL" id="KAL3417885.1"/>
    </source>
</evidence>
<dbReference type="EMBL" id="JBFCZG010000010">
    <property type="protein sequence ID" value="KAL3417885.1"/>
    <property type="molecule type" value="Genomic_DNA"/>
</dbReference>
<comment type="caution">
    <text evidence="4">The sequence shown here is derived from an EMBL/GenBank/DDBJ whole genome shotgun (WGS) entry which is preliminary data.</text>
</comment>
<dbReference type="PANTHER" id="PTHR24096:SF265">
    <property type="entry name" value="ENZYME, PUTATIVE (AFU_ORTHOLOGUE AFUA_5G14270)-RELATED"/>
    <property type="match status" value="1"/>
</dbReference>
<keyword evidence="5" id="KW-1185">Reference proteome</keyword>
<gene>
    <name evidence="4" type="ORF">PVAG01_10895</name>
</gene>
<keyword evidence="4" id="KW-0436">Ligase</keyword>